<protein>
    <submittedName>
        <fullName evidence="2">Uncharacterized protein</fullName>
    </submittedName>
</protein>
<comment type="caution">
    <text evidence="2">The sequence shown here is derived from an EMBL/GenBank/DDBJ whole genome shotgun (WGS) entry which is preliminary data.</text>
</comment>
<organism evidence="2 3">
    <name type="scientific">Nelumbo nucifera</name>
    <name type="common">Sacred lotus</name>
    <dbReference type="NCBI Taxonomy" id="4432"/>
    <lineage>
        <taxon>Eukaryota</taxon>
        <taxon>Viridiplantae</taxon>
        <taxon>Streptophyta</taxon>
        <taxon>Embryophyta</taxon>
        <taxon>Tracheophyta</taxon>
        <taxon>Spermatophyta</taxon>
        <taxon>Magnoliopsida</taxon>
        <taxon>Proteales</taxon>
        <taxon>Nelumbonaceae</taxon>
        <taxon>Nelumbo</taxon>
    </lineage>
</organism>
<evidence type="ECO:0000313" key="3">
    <source>
        <dbReference type="Proteomes" id="UP000607653"/>
    </source>
</evidence>
<feature type="region of interest" description="Disordered" evidence="1">
    <location>
        <begin position="1"/>
        <end position="57"/>
    </location>
</feature>
<name>A0A822XJJ6_NELNU</name>
<evidence type="ECO:0000256" key="1">
    <source>
        <dbReference type="SAM" id="MobiDB-lite"/>
    </source>
</evidence>
<dbReference type="AlphaFoldDB" id="A0A822XJJ6"/>
<feature type="compositionally biased region" description="Basic and acidic residues" evidence="1">
    <location>
        <begin position="15"/>
        <end position="33"/>
    </location>
</feature>
<sequence length="112" mass="12779">MKAAPTPNLSNTRKATLEQRRTMPLRGKIDGPRGIDQMENSKPIDQQRWPDRTRMANPLTRSLDYTIDKKKLIGSRTVVRALQQSMIDEGRRASFDGRLHRDSSIADFVKTA</sequence>
<dbReference type="EMBL" id="DUZY01000001">
    <property type="protein sequence ID" value="DAD19156.1"/>
    <property type="molecule type" value="Genomic_DNA"/>
</dbReference>
<proteinExistence type="predicted"/>
<evidence type="ECO:0000313" key="2">
    <source>
        <dbReference type="EMBL" id="DAD19156.1"/>
    </source>
</evidence>
<accession>A0A822XJJ6</accession>
<reference evidence="2 3" key="1">
    <citation type="journal article" date="2020" name="Mol. Biol. Evol.">
        <title>Distinct Expression and Methylation Patterns for Genes with Different Fates following a Single Whole-Genome Duplication in Flowering Plants.</title>
        <authorList>
            <person name="Shi T."/>
            <person name="Rahmani R.S."/>
            <person name="Gugger P.F."/>
            <person name="Wang M."/>
            <person name="Li H."/>
            <person name="Zhang Y."/>
            <person name="Li Z."/>
            <person name="Wang Q."/>
            <person name="Van de Peer Y."/>
            <person name="Marchal K."/>
            <person name="Chen J."/>
        </authorList>
    </citation>
    <scope>NUCLEOTIDE SEQUENCE [LARGE SCALE GENOMIC DNA]</scope>
    <source>
        <tissue evidence="2">Leaf</tissue>
    </source>
</reference>
<keyword evidence="3" id="KW-1185">Reference proteome</keyword>
<dbReference type="Proteomes" id="UP000607653">
    <property type="component" value="Unassembled WGS sequence"/>
</dbReference>
<gene>
    <name evidence="2" type="ORF">HUJ06_020619</name>
</gene>